<dbReference type="InterPro" id="IPR036259">
    <property type="entry name" value="MFS_trans_sf"/>
</dbReference>
<dbReference type="PROSITE" id="PS50850">
    <property type="entry name" value="MFS"/>
    <property type="match status" value="1"/>
</dbReference>
<organism evidence="6 7">
    <name type="scientific">Amantichitinum ursilacus</name>
    <dbReference type="NCBI Taxonomy" id="857265"/>
    <lineage>
        <taxon>Bacteria</taxon>
        <taxon>Pseudomonadati</taxon>
        <taxon>Pseudomonadota</taxon>
        <taxon>Betaproteobacteria</taxon>
        <taxon>Neisseriales</taxon>
        <taxon>Chitinibacteraceae</taxon>
        <taxon>Amantichitinum</taxon>
    </lineage>
</organism>
<feature type="transmembrane region" description="Helical" evidence="4">
    <location>
        <begin position="46"/>
        <end position="68"/>
    </location>
</feature>
<feature type="transmembrane region" description="Helical" evidence="4">
    <location>
        <begin position="12"/>
        <end position="31"/>
    </location>
</feature>
<dbReference type="PATRIC" id="fig|857265.3.peg.3811"/>
<feature type="transmembrane region" description="Helical" evidence="4">
    <location>
        <begin position="340"/>
        <end position="360"/>
    </location>
</feature>
<dbReference type="InterPro" id="IPR020846">
    <property type="entry name" value="MFS_dom"/>
</dbReference>
<evidence type="ECO:0000256" key="4">
    <source>
        <dbReference type="SAM" id="Phobius"/>
    </source>
</evidence>
<dbReference type="RefSeq" id="WP_053939315.1">
    <property type="nucleotide sequence ID" value="NZ_LAQT01000032.1"/>
</dbReference>
<keyword evidence="2 4" id="KW-1133">Transmembrane helix</keyword>
<dbReference type="GO" id="GO:0022857">
    <property type="term" value="F:transmembrane transporter activity"/>
    <property type="evidence" value="ECO:0007669"/>
    <property type="project" value="InterPro"/>
</dbReference>
<proteinExistence type="predicted"/>
<accession>A0A0N0GLP7</accession>
<dbReference type="EMBL" id="LAQT01000032">
    <property type="protein sequence ID" value="KPC50110.1"/>
    <property type="molecule type" value="Genomic_DNA"/>
</dbReference>
<dbReference type="Proteomes" id="UP000037939">
    <property type="component" value="Unassembled WGS sequence"/>
</dbReference>
<evidence type="ECO:0000256" key="3">
    <source>
        <dbReference type="ARBA" id="ARBA00023136"/>
    </source>
</evidence>
<gene>
    <name evidence="6" type="primary">ynfM_3</name>
    <name evidence="6" type="ORF">WG78_18625</name>
</gene>
<feature type="transmembrane region" description="Helical" evidence="4">
    <location>
        <begin position="277"/>
        <end position="295"/>
    </location>
</feature>
<dbReference type="AlphaFoldDB" id="A0A0N0GLP7"/>
<feature type="transmembrane region" description="Helical" evidence="4">
    <location>
        <begin position="103"/>
        <end position="124"/>
    </location>
</feature>
<feature type="transmembrane region" description="Helical" evidence="4">
    <location>
        <begin position="80"/>
        <end position="97"/>
    </location>
</feature>
<keyword evidence="3 4" id="KW-0472">Membrane</keyword>
<comment type="caution">
    <text evidence="6">The sequence shown here is derived from an EMBL/GenBank/DDBJ whole genome shotgun (WGS) entry which is preliminary data.</text>
</comment>
<evidence type="ECO:0000259" key="5">
    <source>
        <dbReference type="PROSITE" id="PS50850"/>
    </source>
</evidence>
<name>A0A0N0GLP7_9NEIS</name>
<dbReference type="Gene3D" id="1.20.1250.20">
    <property type="entry name" value="MFS general substrate transporter like domains"/>
    <property type="match status" value="1"/>
</dbReference>
<evidence type="ECO:0000313" key="6">
    <source>
        <dbReference type="EMBL" id="KPC50110.1"/>
    </source>
</evidence>
<feature type="transmembrane region" description="Helical" evidence="4">
    <location>
        <begin position="218"/>
        <end position="238"/>
    </location>
</feature>
<keyword evidence="7" id="KW-1185">Reference proteome</keyword>
<keyword evidence="1 4" id="KW-0812">Transmembrane</keyword>
<dbReference type="PANTHER" id="PTHR42910">
    <property type="entry name" value="TRANSPORTER SCO4007-RELATED"/>
    <property type="match status" value="1"/>
</dbReference>
<feature type="domain" description="Major facilitator superfamily (MFS) profile" evidence="5">
    <location>
        <begin position="10"/>
        <end position="392"/>
    </location>
</feature>
<feature type="transmembrane region" description="Helical" evidence="4">
    <location>
        <begin position="366"/>
        <end position="387"/>
    </location>
</feature>
<sequence length="401" mass="42114">MHARTHAPLTPALVALMAFTTGLAVASNYYAQPLLHTLSQHFQVSAAHVGLIVTVAQLSYATGLMLLVPLGDLLERRRMIVTMLVLSACGLLLTASAPSLGLILVGTGITALFSVVAQVLLPLAATMAQPHERGKVVGSIMSGLLLGILLARTVAGTLSALGDWRTVYWCAAGLMLLTAAVMRLRLPSSQQHLGLSYPALLGSVLQLFVQEPVFRLRALLGGLSFSVFSVLWTSMAFLLSSPPWHFSDGTIGLFGLAGAAGALAANGAGRLADKGKAQWVTTGGWVLLGLAWLPLAFAQQSLVALVVGILVLDLAAQAVHVTNQSMIYRLRPDARNRLTAGYMTSYFIGGATGSLLSASAFNLAGWNGVVGVGATLSVIGWLVWLVGSRRVPKHGHHPEAH</sequence>
<dbReference type="PANTHER" id="PTHR42910:SF1">
    <property type="entry name" value="MAJOR FACILITATOR SUPERFAMILY (MFS) PROFILE DOMAIN-CONTAINING PROTEIN"/>
    <property type="match status" value="1"/>
</dbReference>
<dbReference type="STRING" id="857265.WG78_18625"/>
<feature type="transmembrane region" description="Helical" evidence="4">
    <location>
        <begin position="166"/>
        <end position="186"/>
    </location>
</feature>
<dbReference type="OrthoDB" id="9815356at2"/>
<feature type="transmembrane region" description="Helical" evidence="4">
    <location>
        <begin position="136"/>
        <end position="154"/>
    </location>
</feature>
<dbReference type="InterPro" id="IPR011701">
    <property type="entry name" value="MFS"/>
</dbReference>
<evidence type="ECO:0000313" key="7">
    <source>
        <dbReference type="Proteomes" id="UP000037939"/>
    </source>
</evidence>
<dbReference type="SUPFAM" id="SSF103473">
    <property type="entry name" value="MFS general substrate transporter"/>
    <property type="match status" value="1"/>
</dbReference>
<feature type="transmembrane region" description="Helical" evidence="4">
    <location>
        <begin position="301"/>
        <end position="319"/>
    </location>
</feature>
<evidence type="ECO:0000256" key="1">
    <source>
        <dbReference type="ARBA" id="ARBA00022692"/>
    </source>
</evidence>
<evidence type="ECO:0000256" key="2">
    <source>
        <dbReference type="ARBA" id="ARBA00022989"/>
    </source>
</evidence>
<dbReference type="Pfam" id="PF07690">
    <property type="entry name" value="MFS_1"/>
    <property type="match status" value="1"/>
</dbReference>
<reference evidence="6 7" key="1">
    <citation type="submission" date="2015-07" db="EMBL/GenBank/DDBJ databases">
        <title>Draft genome sequence of the Amantichitinum ursilacus IGB-41, a new chitin-degrading bacterium.</title>
        <authorList>
            <person name="Kirstahler P."/>
            <person name="Guenther M."/>
            <person name="Grumaz C."/>
            <person name="Rupp S."/>
            <person name="Zibek S."/>
            <person name="Sohn K."/>
        </authorList>
    </citation>
    <scope>NUCLEOTIDE SEQUENCE [LARGE SCALE GENOMIC DNA]</scope>
    <source>
        <strain evidence="6 7">IGB-41</strain>
    </source>
</reference>
<feature type="transmembrane region" description="Helical" evidence="4">
    <location>
        <begin position="244"/>
        <end position="265"/>
    </location>
</feature>
<protein>
    <submittedName>
        <fullName evidence="6">Inner membrane transport protein YnfM</fullName>
    </submittedName>
</protein>
<dbReference type="CDD" id="cd17324">
    <property type="entry name" value="MFS_NepI_like"/>
    <property type="match status" value="1"/>
</dbReference>